<gene>
    <name evidence="4" type="ORF">U6N30_11435</name>
</gene>
<evidence type="ECO:0000313" key="5">
    <source>
        <dbReference type="Proteomes" id="UP001324287"/>
    </source>
</evidence>
<feature type="domain" description="Penicillin-binding protein dimerisation" evidence="3">
    <location>
        <begin position="99"/>
        <end position="238"/>
    </location>
</feature>
<protein>
    <recommendedName>
        <fullName evidence="3">Penicillin-binding protein dimerisation domain-containing protein</fullName>
    </recommendedName>
</protein>
<evidence type="ECO:0000259" key="3">
    <source>
        <dbReference type="Pfam" id="PF03717"/>
    </source>
</evidence>
<feature type="transmembrane region" description="Helical" evidence="2">
    <location>
        <begin position="58"/>
        <end position="76"/>
    </location>
</feature>
<dbReference type="RefSeq" id="WP_324277401.1">
    <property type="nucleotide sequence ID" value="NZ_CP141261.1"/>
</dbReference>
<proteinExistence type="predicted"/>
<keyword evidence="5" id="KW-1185">Reference proteome</keyword>
<dbReference type="InterPro" id="IPR050515">
    <property type="entry name" value="Beta-lactam/transpept"/>
</dbReference>
<keyword evidence="2" id="KW-1133">Transmembrane helix</keyword>
<evidence type="ECO:0000313" key="4">
    <source>
        <dbReference type="EMBL" id="WRL66084.1"/>
    </source>
</evidence>
<feature type="compositionally biased region" description="Low complexity" evidence="1">
    <location>
        <begin position="33"/>
        <end position="44"/>
    </location>
</feature>
<keyword evidence="2" id="KW-0812">Transmembrane</keyword>
<evidence type="ECO:0000256" key="2">
    <source>
        <dbReference type="SAM" id="Phobius"/>
    </source>
</evidence>
<reference evidence="4 5" key="1">
    <citation type="submission" date="2023-12" db="EMBL/GenBank/DDBJ databases">
        <title>Blastococcus brunescens sp. nov., an actonobacterium isolated from sandstone collected in sahara desert.</title>
        <authorList>
            <person name="Gtari M."/>
            <person name="Ghodhbane F."/>
        </authorList>
    </citation>
    <scope>NUCLEOTIDE SEQUENCE [LARGE SCALE GENOMIC DNA]</scope>
    <source>
        <strain evidence="4 5">BMG 8361</strain>
    </source>
</reference>
<accession>A0ABZ1B5K0</accession>
<dbReference type="SUPFAM" id="SSF56519">
    <property type="entry name" value="Penicillin binding protein dimerisation domain"/>
    <property type="match status" value="1"/>
</dbReference>
<dbReference type="Gene3D" id="3.90.1310.10">
    <property type="entry name" value="Penicillin-binding protein 2a (Domain 2)"/>
    <property type="match status" value="1"/>
</dbReference>
<dbReference type="InterPro" id="IPR036138">
    <property type="entry name" value="PBP_dimer_sf"/>
</dbReference>
<evidence type="ECO:0000256" key="1">
    <source>
        <dbReference type="SAM" id="MobiDB-lite"/>
    </source>
</evidence>
<sequence>MPNTVRPGGGAGRAGGAGSGGGSRTPGRPGPFTPRRTPGSRRSGVGLSVNQRGLRNRWGLAVMITLLVLVVGRLAILQGVDGAAYANAAEQDRLRTYAVPALRGAVLDRDGHPFAYTVDASRVVADPAVVDDPERTALALTTLLGVPVPELTGKLGADSRYVILATQVPPETTDAIDALGLPGVLFEDDPVRLYPAGTVGGQVVGFVGRDGEGLAGIEQTFQDELAGAPGTRRVEVGSGATPSPPASTSPPPRPTATR</sequence>
<organism evidence="4 5">
    <name type="scientific">Blastococcus brunescens</name>
    <dbReference type="NCBI Taxonomy" id="1564165"/>
    <lineage>
        <taxon>Bacteria</taxon>
        <taxon>Bacillati</taxon>
        <taxon>Actinomycetota</taxon>
        <taxon>Actinomycetes</taxon>
        <taxon>Geodermatophilales</taxon>
        <taxon>Geodermatophilaceae</taxon>
        <taxon>Blastococcus</taxon>
    </lineage>
</organism>
<feature type="region of interest" description="Disordered" evidence="1">
    <location>
        <begin position="1"/>
        <end position="48"/>
    </location>
</feature>
<name>A0ABZ1B5K0_9ACTN</name>
<dbReference type="Pfam" id="PF03717">
    <property type="entry name" value="PBP_dimer"/>
    <property type="match status" value="1"/>
</dbReference>
<feature type="region of interest" description="Disordered" evidence="1">
    <location>
        <begin position="223"/>
        <end position="258"/>
    </location>
</feature>
<dbReference type="Proteomes" id="UP001324287">
    <property type="component" value="Chromosome"/>
</dbReference>
<dbReference type="InterPro" id="IPR005311">
    <property type="entry name" value="PBP_dimer"/>
</dbReference>
<dbReference type="EMBL" id="CP141261">
    <property type="protein sequence ID" value="WRL66084.1"/>
    <property type="molecule type" value="Genomic_DNA"/>
</dbReference>
<feature type="compositionally biased region" description="Pro residues" evidence="1">
    <location>
        <begin position="242"/>
        <end position="258"/>
    </location>
</feature>
<keyword evidence="2" id="KW-0472">Membrane</keyword>
<feature type="compositionally biased region" description="Gly residues" evidence="1">
    <location>
        <begin position="7"/>
        <end position="24"/>
    </location>
</feature>
<dbReference type="PANTHER" id="PTHR30627">
    <property type="entry name" value="PEPTIDOGLYCAN D,D-TRANSPEPTIDASE"/>
    <property type="match status" value="1"/>
</dbReference>